<name>A0AAN9VVM9_9ORTH</name>
<feature type="coiled-coil region" evidence="1">
    <location>
        <begin position="185"/>
        <end position="215"/>
    </location>
</feature>
<feature type="region of interest" description="Disordered" evidence="2">
    <location>
        <begin position="532"/>
        <end position="571"/>
    </location>
</feature>
<protein>
    <recommendedName>
        <fullName evidence="5">Neuropeptide-like 1</fullName>
    </recommendedName>
</protein>
<gene>
    <name evidence="3" type="ORF">R5R35_009424</name>
</gene>
<comment type="caution">
    <text evidence="3">The sequence shown here is derived from an EMBL/GenBank/DDBJ whole genome shotgun (WGS) entry which is preliminary data.</text>
</comment>
<feature type="region of interest" description="Disordered" evidence="2">
    <location>
        <begin position="439"/>
        <end position="499"/>
    </location>
</feature>
<feature type="region of interest" description="Disordered" evidence="2">
    <location>
        <begin position="220"/>
        <end position="272"/>
    </location>
</feature>
<reference evidence="3 4" key="1">
    <citation type="submission" date="2024-03" db="EMBL/GenBank/DDBJ databases">
        <title>The genome assembly and annotation of the cricket Gryllus longicercus Weissman &amp; Gray.</title>
        <authorList>
            <person name="Szrajer S."/>
            <person name="Gray D."/>
            <person name="Ylla G."/>
        </authorList>
    </citation>
    <scope>NUCLEOTIDE SEQUENCE [LARGE SCALE GENOMIC DNA]</scope>
    <source>
        <strain evidence="3">DAG 2021-001</strain>
        <tissue evidence="3">Whole body minus gut</tissue>
    </source>
</reference>
<keyword evidence="1" id="KW-0175">Coiled coil</keyword>
<organism evidence="3 4">
    <name type="scientific">Gryllus longicercus</name>
    <dbReference type="NCBI Taxonomy" id="2509291"/>
    <lineage>
        <taxon>Eukaryota</taxon>
        <taxon>Metazoa</taxon>
        <taxon>Ecdysozoa</taxon>
        <taxon>Arthropoda</taxon>
        <taxon>Hexapoda</taxon>
        <taxon>Insecta</taxon>
        <taxon>Pterygota</taxon>
        <taxon>Neoptera</taxon>
        <taxon>Polyneoptera</taxon>
        <taxon>Orthoptera</taxon>
        <taxon>Ensifera</taxon>
        <taxon>Gryllidea</taxon>
        <taxon>Grylloidea</taxon>
        <taxon>Gryllidae</taxon>
        <taxon>Gryllinae</taxon>
        <taxon>Gryllus</taxon>
    </lineage>
</organism>
<feature type="compositionally biased region" description="Low complexity" evidence="2">
    <location>
        <begin position="447"/>
        <end position="457"/>
    </location>
</feature>
<dbReference type="EMBL" id="JAZDUA010000117">
    <property type="protein sequence ID" value="KAK7867527.1"/>
    <property type="molecule type" value="Genomic_DNA"/>
</dbReference>
<evidence type="ECO:0000256" key="2">
    <source>
        <dbReference type="SAM" id="MobiDB-lite"/>
    </source>
</evidence>
<proteinExistence type="predicted"/>
<evidence type="ECO:0000256" key="1">
    <source>
        <dbReference type="SAM" id="Coils"/>
    </source>
</evidence>
<evidence type="ECO:0000313" key="4">
    <source>
        <dbReference type="Proteomes" id="UP001378592"/>
    </source>
</evidence>
<evidence type="ECO:0000313" key="3">
    <source>
        <dbReference type="EMBL" id="KAK7867527.1"/>
    </source>
</evidence>
<keyword evidence="4" id="KW-1185">Reference proteome</keyword>
<sequence>MRCRRGIRGAGALGRRGAGRPSLYRRVSVRSASTRPAHVRSFAPAPLSPVDRPAAADSMLPQSCAALAVLVVVAAAVGAEAPAAAPAAAQQPGQVLLAPEGAPRQKRYVAALARNGDLPFSVRREWHKKLHPAVSAHRGLQAALAPAPNPLGIPGKRYVGALARGGQLPGKRADDEPEDPIDREMEQLLLEELEAMDELQAAEQQLQRLQEVEDKRSLASLARGGQLPGKRFNDFRDDDDEDMKRGISTLAKNGQLPAPLTPGDNRSEDAADEVAEQKRGGVSALARLGYLPPHKKDLDWLLASLQGQQQFAPAEEKRNIGSLARGFNLPPPGKRNLGALARGGGFSALRYAGSKKNDILDAAEAEKRSAASLMQHGLPLGKRFHPLTFGLEERFWHPPQRTGKRSDGEGDGLEENALEDAEDITKRYVAALLRQGRLPVGGPGGPSPFAAASFSDAGGRDDADGDQLDEEKRHLGALRRISREAAGAGAAGGRAKRQASDEFALPVFQPNDAPGDLDDALLQRVLMAGEDAPGAADKRFLGRIPQMSRSRPRSQQQQASVRRERPRSRNI</sequence>
<dbReference type="AlphaFoldDB" id="A0AAN9VVM9"/>
<evidence type="ECO:0008006" key="5">
    <source>
        <dbReference type="Google" id="ProtNLM"/>
    </source>
</evidence>
<accession>A0AAN9VVM9</accession>
<dbReference type="Proteomes" id="UP001378592">
    <property type="component" value="Unassembled WGS sequence"/>
</dbReference>
<feature type="compositionally biased region" description="Low complexity" evidence="2">
    <location>
        <begin position="546"/>
        <end position="560"/>
    </location>
</feature>